<proteinExistence type="predicted"/>
<evidence type="ECO:0000256" key="1">
    <source>
        <dbReference type="SAM" id="MobiDB-lite"/>
    </source>
</evidence>
<gene>
    <name evidence="2" type="ORF">E2C01_025939</name>
</gene>
<sequence>MHRNLDKKKEGQENQIAGDETEAARQNKRSVTFILPDSTLYSLQGCGGVAAARTLSLLPITRVGHQHNVSAHTRTSALGPNATLSGFHTTHDEQLSTAPRNLPLPNTSCYSSRIRPIAPTPHNPIRAPSMRSSSLYHHFRPPTTTATTIPPDNQLAVRRTNQV</sequence>
<comment type="caution">
    <text evidence="2">The sequence shown here is derived from an EMBL/GenBank/DDBJ whole genome shotgun (WGS) entry which is preliminary data.</text>
</comment>
<organism evidence="2 3">
    <name type="scientific">Portunus trituberculatus</name>
    <name type="common">Swimming crab</name>
    <name type="synonym">Neptunus trituberculatus</name>
    <dbReference type="NCBI Taxonomy" id="210409"/>
    <lineage>
        <taxon>Eukaryota</taxon>
        <taxon>Metazoa</taxon>
        <taxon>Ecdysozoa</taxon>
        <taxon>Arthropoda</taxon>
        <taxon>Crustacea</taxon>
        <taxon>Multicrustacea</taxon>
        <taxon>Malacostraca</taxon>
        <taxon>Eumalacostraca</taxon>
        <taxon>Eucarida</taxon>
        <taxon>Decapoda</taxon>
        <taxon>Pleocyemata</taxon>
        <taxon>Brachyura</taxon>
        <taxon>Eubrachyura</taxon>
        <taxon>Portunoidea</taxon>
        <taxon>Portunidae</taxon>
        <taxon>Portuninae</taxon>
        <taxon>Portunus</taxon>
    </lineage>
</organism>
<accession>A0A5B7EGT2</accession>
<dbReference type="Proteomes" id="UP000324222">
    <property type="component" value="Unassembled WGS sequence"/>
</dbReference>
<keyword evidence="3" id="KW-1185">Reference proteome</keyword>
<evidence type="ECO:0000313" key="2">
    <source>
        <dbReference type="EMBL" id="MPC32618.1"/>
    </source>
</evidence>
<feature type="region of interest" description="Disordered" evidence="1">
    <location>
        <begin position="1"/>
        <end position="26"/>
    </location>
</feature>
<protein>
    <submittedName>
        <fullName evidence="2">Uncharacterized protein</fullName>
    </submittedName>
</protein>
<evidence type="ECO:0000313" key="3">
    <source>
        <dbReference type="Proteomes" id="UP000324222"/>
    </source>
</evidence>
<name>A0A5B7EGT2_PORTR</name>
<dbReference type="AlphaFoldDB" id="A0A5B7EGT2"/>
<dbReference type="EMBL" id="VSRR010002662">
    <property type="protein sequence ID" value="MPC32618.1"/>
    <property type="molecule type" value="Genomic_DNA"/>
</dbReference>
<reference evidence="2 3" key="1">
    <citation type="submission" date="2019-05" db="EMBL/GenBank/DDBJ databases">
        <title>Another draft genome of Portunus trituberculatus and its Hox gene families provides insights of decapod evolution.</title>
        <authorList>
            <person name="Jeong J.-H."/>
            <person name="Song I."/>
            <person name="Kim S."/>
            <person name="Choi T."/>
            <person name="Kim D."/>
            <person name="Ryu S."/>
            <person name="Kim W."/>
        </authorList>
    </citation>
    <scope>NUCLEOTIDE SEQUENCE [LARGE SCALE GENOMIC DNA]</scope>
    <source>
        <tissue evidence="2">Muscle</tissue>
    </source>
</reference>